<accession>A0A6A4TSJ2</accession>
<organism evidence="2 3">
    <name type="scientific">Scophthalmus maximus</name>
    <name type="common">Turbot</name>
    <name type="synonym">Psetta maxima</name>
    <dbReference type="NCBI Taxonomy" id="52904"/>
    <lineage>
        <taxon>Eukaryota</taxon>
        <taxon>Metazoa</taxon>
        <taxon>Chordata</taxon>
        <taxon>Craniata</taxon>
        <taxon>Vertebrata</taxon>
        <taxon>Euteleostomi</taxon>
        <taxon>Actinopterygii</taxon>
        <taxon>Neopterygii</taxon>
        <taxon>Teleostei</taxon>
        <taxon>Neoteleostei</taxon>
        <taxon>Acanthomorphata</taxon>
        <taxon>Carangaria</taxon>
        <taxon>Pleuronectiformes</taxon>
        <taxon>Pleuronectoidei</taxon>
        <taxon>Scophthalmidae</taxon>
        <taxon>Scophthalmus</taxon>
    </lineage>
</organism>
<gene>
    <name evidence="2" type="ORF">F2P81_002210</name>
</gene>
<feature type="region of interest" description="Disordered" evidence="1">
    <location>
        <begin position="1"/>
        <end position="24"/>
    </location>
</feature>
<evidence type="ECO:0000313" key="2">
    <source>
        <dbReference type="EMBL" id="KAF0045681.1"/>
    </source>
</evidence>
<protein>
    <submittedName>
        <fullName evidence="2">Uncharacterized protein</fullName>
    </submittedName>
</protein>
<evidence type="ECO:0000313" key="3">
    <source>
        <dbReference type="Proteomes" id="UP000438429"/>
    </source>
</evidence>
<evidence type="ECO:0000256" key="1">
    <source>
        <dbReference type="SAM" id="MobiDB-lite"/>
    </source>
</evidence>
<name>A0A6A4TSJ2_SCOMX</name>
<reference evidence="2 3" key="1">
    <citation type="submission" date="2019-06" db="EMBL/GenBank/DDBJ databases">
        <title>Draft genomes of female and male turbot (Scophthalmus maximus).</title>
        <authorList>
            <person name="Xu H."/>
            <person name="Xu X.-W."/>
            <person name="Shao C."/>
            <person name="Chen S."/>
        </authorList>
    </citation>
    <scope>NUCLEOTIDE SEQUENCE [LARGE SCALE GENOMIC DNA]</scope>
    <source>
        <strain evidence="2">Ysfricsl-2016a</strain>
        <tissue evidence="2">Blood</tissue>
    </source>
</reference>
<proteinExistence type="predicted"/>
<dbReference type="AlphaFoldDB" id="A0A6A4TSJ2"/>
<feature type="region of interest" description="Disordered" evidence="1">
    <location>
        <begin position="62"/>
        <end position="81"/>
    </location>
</feature>
<sequence length="101" mass="10788">MNFQSKPDSTPVAPATRAPGTRVPRVPVALQTVRRTEVTEKSECKRTRGFSGSVATLLIRKGSTRPPESRRWSGTEGSGGTAAYLVAPHTDAKSALLRLAV</sequence>
<dbReference type="EMBL" id="VEVO01000002">
    <property type="protein sequence ID" value="KAF0045681.1"/>
    <property type="molecule type" value="Genomic_DNA"/>
</dbReference>
<dbReference type="Proteomes" id="UP000438429">
    <property type="component" value="Unassembled WGS sequence"/>
</dbReference>
<comment type="caution">
    <text evidence="2">The sequence shown here is derived from an EMBL/GenBank/DDBJ whole genome shotgun (WGS) entry which is preliminary data.</text>
</comment>